<dbReference type="EMBL" id="GQ922493">
    <property type="protein sequence ID" value="ACX55044.1"/>
    <property type="molecule type" value="Genomic_DNA"/>
</dbReference>
<evidence type="ECO:0000256" key="3">
    <source>
        <dbReference type="ARBA" id="ARBA00022679"/>
    </source>
</evidence>
<dbReference type="Gene3D" id="3.40.47.10">
    <property type="match status" value="1"/>
</dbReference>
<evidence type="ECO:0000256" key="1">
    <source>
        <dbReference type="ARBA" id="ARBA00022450"/>
    </source>
</evidence>
<dbReference type="InterPro" id="IPR016039">
    <property type="entry name" value="Thiolase-like"/>
</dbReference>
<sequence>YRYITESESTSMTGNWPGLMAGRINYLLNLKGSSMVLDSACSSGLLGVHLACNALKNKECDMSIVSGISLGSFPRFKTSKKSMMESVS</sequence>
<dbReference type="AlphaFoldDB" id="D0EZA4"/>
<dbReference type="PANTHER" id="PTHR43775">
    <property type="entry name" value="FATTY ACID SYNTHASE"/>
    <property type="match status" value="1"/>
</dbReference>
<reference evidence="5" key="1">
    <citation type="submission" date="2009-09" db="EMBL/GenBank/DDBJ databases">
        <title>Gamma Polyglutamic Acid (PGA) Produced by Bacillus amyloliquefaciens CO6 Promoting its Fruit Surface Colonization.</title>
        <authorList>
            <person name="Liu J."/>
            <person name="Zhou T."/>
        </authorList>
    </citation>
    <scope>NUCLEOTIDE SEQUENCE</scope>
    <source>
        <strain evidence="5">CO6</strain>
    </source>
</reference>
<feature type="non-terminal residue" evidence="5">
    <location>
        <position position="1"/>
    </location>
</feature>
<organism evidence="5">
    <name type="scientific">Bacillus amyloliquefaciens</name>
    <name type="common">Bacillus velezensis</name>
    <dbReference type="NCBI Taxonomy" id="1390"/>
    <lineage>
        <taxon>Bacteria</taxon>
        <taxon>Bacillati</taxon>
        <taxon>Bacillota</taxon>
        <taxon>Bacilli</taxon>
        <taxon>Bacillales</taxon>
        <taxon>Bacillaceae</taxon>
        <taxon>Bacillus</taxon>
        <taxon>Bacillus amyloliquefaciens group</taxon>
    </lineage>
</organism>
<feature type="domain" description="Beta-ketoacyl synthase-like N-terminal" evidence="4">
    <location>
        <begin position="8"/>
        <end position="70"/>
    </location>
</feature>
<dbReference type="PANTHER" id="PTHR43775:SF37">
    <property type="entry name" value="SI:DKEY-61P9.11"/>
    <property type="match status" value="1"/>
</dbReference>
<keyword evidence="2" id="KW-0597">Phosphoprotein</keyword>
<dbReference type="GO" id="GO:0004312">
    <property type="term" value="F:fatty acid synthase activity"/>
    <property type="evidence" value="ECO:0007669"/>
    <property type="project" value="TreeGrafter"/>
</dbReference>
<keyword evidence="3" id="KW-0808">Transferase</keyword>
<evidence type="ECO:0000313" key="5">
    <source>
        <dbReference type="EMBL" id="ACX55044.1"/>
    </source>
</evidence>
<dbReference type="GO" id="GO:0004315">
    <property type="term" value="F:3-oxoacyl-[acyl-carrier-protein] synthase activity"/>
    <property type="evidence" value="ECO:0007669"/>
    <property type="project" value="InterPro"/>
</dbReference>
<evidence type="ECO:0000256" key="2">
    <source>
        <dbReference type="ARBA" id="ARBA00022553"/>
    </source>
</evidence>
<accession>D0EZA4</accession>
<protein>
    <submittedName>
        <fullName evidence="5">Beta-ketoacyl synthase</fullName>
    </submittedName>
</protein>
<dbReference type="PROSITE" id="PS00606">
    <property type="entry name" value="KS3_1"/>
    <property type="match status" value="1"/>
</dbReference>
<proteinExistence type="predicted"/>
<name>D0EZA4_BACAM</name>
<feature type="non-terminal residue" evidence="5">
    <location>
        <position position="88"/>
    </location>
</feature>
<dbReference type="SUPFAM" id="SSF53901">
    <property type="entry name" value="Thiolase-like"/>
    <property type="match status" value="1"/>
</dbReference>
<dbReference type="InterPro" id="IPR050091">
    <property type="entry name" value="PKS_NRPS_Biosynth_Enz"/>
</dbReference>
<dbReference type="Pfam" id="PF00109">
    <property type="entry name" value="ketoacyl-synt"/>
    <property type="match status" value="1"/>
</dbReference>
<keyword evidence="1" id="KW-0596">Phosphopantetheine</keyword>
<dbReference type="InterPro" id="IPR018201">
    <property type="entry name" value="Ketoacyl_synth_AS"/>
</dbReference>
<evidence type="ECO:0000259" key="4">
    <source>
        <dbReference type="Pfam" id="PF00109"/>
    </source>
</evidence>
<dbReference type="GO" id="GO:0006633">
    <property type="term" value="P:fatty acid biosynthetic process"/>
    <property type="evidence" value="ECO:0007669"/>
    <property type="project" value="InterPro"/>
</dbReference>
<dbReference type="InterPro" id="IPR014030">
    <property type="entry name" value="Ketoacyl_synth_N"/>
</dbReference>